<dbReference type="Proteomes" id="UP000033915">
    <property type="component" value="Unassembled WGS sequence"/>
</dbReference>
<comment type="caution">
    <text evidence="1">The sequence shown here is derived from an EMBL/GenBank/DDBJ whole genome shotgun (WGS) entry which is preliminary data.</text>
</comment>
<evidence type="ECO:0000313" key="1">
    <source>
        <dbReference type="EMBL" id="KKT82820.1"/>
    </source>
</evidence>
<name>A0A0G1KH29_9BACT</name>
<sequence length="143" mass="15878">MVVDGPLIGSEAAGKSVPEKVTLLLCDKKKVEIDIKYLAVEMREAARSKAFTYILEQVRKTGSSASIDVENVEELVGDSLCKLLEIQLQRILFESIAEITQRNYQYHKKNLEGLAKELGIEVGNVKSGRQPPKRPENIVAPRG</sequence>
<accession>A0A0G1KH29</accession>
<proteinExistence type="predicted"/>
<dbReference type="EMBL" id="LCJT01000035">
    <property type="protein sequence ID" value="KKT82820.1"/>
    <property type="molecule type" value="Genomic_DNA"/>
</dbReference>
<evidence type="ECO:0000313" key="2">
    <source>
        <dbReference type="Proteomes" id="UP000033915"/>
    </source>
</evidence>
<protein>
    <submittedName>
        <fullName evidence="1">Uncharacterized protein</fullName>
    </submittedName>
</protein>
<reference evidence="1 2" key="1">
    <citation type="journal article" date="2015" name="Nature">
        <title>rRNA introns, odd ribosomes, and small enigmatic genomes across a large radiation of phyla.</title>
        <authorList>
            <person name="Brown C.T."/>
            <person name="Hug L.A."/>
            <person name="Thomas B.C."/>
            <person name="Sharon I."/>
            <person name="Castelle C.J."/>
            <person name="Singh A."/>
            <person name="Wilkins M.J."/>
            <person name="Williams K.H."/>
            <person name="Banfield J.F."/>
        </authorList>
    </citation>
    <scope>NUCLEOTIDE SEQUENCE [LARGE SCALE GENOMIC DNA]</scope>
</reference>
<organism evidence="1 2">
    <name type="scientific">Candidatus Giovannonibacteria bacterium GW2011_GWC2_44_9</name>
    <dbReference type="NCBI Taxonomy" id="1618658"/>
    <lineage>
        <taxon>Bacteria</taxon>
        <taxon>Candidatus Giovannoniibacteriota</taxon>
    </lineage>
</organism>
<gene>
    <name evidence="1" type="ORF">UW81_C0035G0007</name>
</gene>
<dbReference type="AlphaFoldDB" id="A0A0G1KH29"/>